<gene>
    <name evidence="2" type="ORF">SAMN04490178_10945</name>
</gene>
<keyword evidence="3" id="KW-1185">Reference proteome</keyword>
<protein>
    <submittedName>
        <fullName evidence="2">L-ascorbate metabolism protein UlaG, beta-lactamase superfamily</fullName>
    </submittedName>
</protein>
<dbReference type="AlphaFoldDB" id="A0A1H8UN39"/>
<dbReference type="SUPFAM" id="SSF56281">
    <property type="entry name" value="Metallo-hydrolase/oxidoreductase"/>
    <property type="match status" value="1"/>
</dbReference>
<evidence type="ECO:0000313" key="2">
    <source>
        <dbReference type="EMBL" id="SEP04427.1"/>
    </source>
</evidence>
<reference evidence="2 3" key="1">
    <citation type="submission" date="2016-10" db="EMBL/GenBank/DDBJ databases">
        <authorList>
            <person name="de Groot N.N."/>
        </authorList>
    </citation>
    <scope>NUCLEOTIDE SEQUENCE [LARGE SCALE GENOMIC DNA]</scope>
    <source>
        <strain evidence="2 3">DSM 13305</strain>
    </source>
</reference>
<name>A0A1H8UN39_9FIRM</name>
<dbReference type="EMBL" id="FODY01000009">
    <property type="protein sequence ID" value="SEP04427.1"/>
    <property type="molecule type" value="Genomic_DNA"/>
</dbReference>
<dbReference type="Gene3D" id="3.60.15.10">
    <property type="entry name" value="Ribonuclease Z/Hydroxyacylglutathione hydrolase-like"/>
    <property type="match status" value="1"/>
</dbReference>
<sequence length="313" mass="35769">MRYARILTMLYQRLKMNASEQPDRRPQRPIPVLKPEIDEFMGGASKAIWFGHSTVLLQVDGKLILCDPVLFELFYAFTLFTGKRFTRELPLTAAAMPMIDVLLLSHDHYDHMDYQTIKALKNKVKHYCVPEGVGKRLEKWGIARNKISQCNYGQTVDVAGLAISCTPGKHFSGRGLRDRNKTLWCSWVITGKKTNIFFSGDSAYGPHFKMIGDTYGPFDITFVECGQANALFGHVHMIPEKAVQAQIDLRGRVMVPIHWGMLSQSNPDWTEQVERLLTEAQAKAVPVITPMIGEMIAIGEKHYPEHRWWQDYR</sequence>
<dbReference type="InterPro" id="IPR036866">
    <property type="entry name" value="RibonucZ/Hydroxyglut_hydro"/>
</dbReference>
<dbReference type="RefSeq" id="WP_245732305.1">
    <property type="nucleotide sequence ID" value="NZ_FODY01000009.1"/>
</dbReference>
<dbReference type="InterPro" id="IPR001279">
    <property type="entry name" value="Metallo-B-lactamas"/>
</dbReference>
<proteinExistence type="predicted"/>
<dbReference type="Pfam" id="PF12706">
    <property type="entry name" value="Lactamase_B_2"/>
    <property type="match status" value="1"/>
</dbReference>
<dbReference type="Proteomes" id="UP000198847">
    <property type="component" value="Unassembled WGS sequence"/>
</dbReference>
<dbReference type="GO" id="GO:0005737">
    <property type="term" value="C:cytoplasm"/>
    <property type="evidence" value="ECO:0007669"/>
    <property type="project" value="TreeGrafter"/>
</dbReference>
<dbReference type="PANTHER" id="PTHR15032:SF4">
    <property type="entry name" value="N-ACYL-PHOSPHATIDYLETHANOLAMINE-HYDROLYZING PHOSPHOLIPASE D"/>
    <property type="match status" value="1"/>
</dbReference>
<dbReference type="PANTHER" id="PTHR15032">
    <property type="entry name" value="N-ACYL-PHOSPHATIDYLETHANOLAMINE-HYDROLYZING PHOSPHOLIPASE D"/>
    <property type="match status" value="1"/>
</dbReference>
<feature type="domain" description="Metallo-beta-lactamase" evidence="1">
    <location>
        <begin position="64"/>
        <end position="259"/>
    </location>
</feature>
<dbReference type="STRING" id="112903.SAMN04490178_10945"/>
<evidence type="ECO:0000259" key="1">
    <source>
        <dbReference type="Pfam" id="PF12706"/>
    </source>
</evidence>
<evidence type="ECO:0000313" key="3">
    <source>
        <dbReference type="Proteomes" id="UP000198847"/>
    </source>
</evidence>
<organism evidence="2 3">
    <name type="scientific">Propionispora vibrioides</name>
    <dbReference type="NCBI Taxonomy" id="112903"/>
    <lineage>
        <taxon>Bacteria</taxon>
        <taxon>Bacillati</taxon>
        <taxon>Bacillota</taxon>
        <taxon>Negativicutes</taxon>
        <taxon>Selenomonadales</taxon>
        <taxon>Sporomusaceae</taxon>
        <taxon>Propionispora</taxon>
    </lineage>
</organism>
<accession>A0A1H8UN39</accession>